<reference evidence="2 3" key="1">
    <citation type="submission" date="2019-10" db="EMBL/GenBank/DDBJ databases">
        <authorList>
            <person name="Palmer J.M."/>
        </authorList>
    </citation>
    <scope>NUCLEOTIDE SEQUENCE [LARGE SCALE GENOMIC DNA]</scope>
    <source>
        <strain evidence="2 3">TWF730</strain>
    </source>
</reference>
<evidence type="ECO:0000313" key="3">
    <source>
        <dbReference type="Proteomes" id="UP001373714"/>
    </source>
</evidence>
<name>A0AAV9UKL2_9PEZI</name>
<feature type="region of interest" description="Disordered" evidence="1">
    <location>
        <begin position="653"/>
        <end position="701"/>
    </location>
</feature>
<keyword evidence="3" id="KW-1185">Reference proteome</keyword>
<feature type="region of interest" description="Disordered" evidence="1">
    <location>
        <begin position="120"/>
        <end position="143"/>
    </location>
</feature>
<sequence>MQGFVLHRSAIIQPRLFTLFQVFLFLVSFTATLGHCLPQKLPPCTGASQYRQGSNCQPREELGQYKYILKKRNDDGDEDVEVEGDNELPNDSDRLSPPREAWFLAASDSDPLFASFKRGEKLAAGENKPRPDGAAVKKDDRDPTKILAGDPKLGYIMDKNSQEQIALPEAVGLFLEQLPEWKKTSDKKSYYDYELVSRKQPKSRMAFQVSVLNKQIIVNWKGPEKGWDTAGKGYAEIEVDYAGLLFIGWRNAAGLQENNGENLRLMEAMKLFPLESIVVTKLQNPNTIKVLERVKQEEDLEGDDIFVLKPEHALSEEPGELFIALLGVPEIGAVQELLSRWPNIFESKVISMIAFYLQESESGVMEATIYIGIQKERYEAEVDVATLEEPINTSFIVPETEVVVEAELRSRTNDLVFFPGIQYFGMMVPLGGRSYVDSFSGESITRAVFRQSTARLTVAGESRAMHLDISSSLTLKAIVIESMAPEDLHLRPGVFSRCIYEAWRRQAGFGLVRILAFLELSPAAILILRELYQDNPTTRPSDRILATNEETWRRMGRPGGDDWETVSKINSAIIIRLRETVEYGSVLHLLLSADFMAEQGWAIDLDAIEIGVKPRPKGTSADDYAILFRFFNPHEGLDAEKGEKRVREIVKLWRSATGQPDDESNEDQPSDKGNEDQPSDKSNEDQHPKKKTKLSPSKDQSMRAMTNLDLKLLDDYADYLKVDTSEDIEFMDAQVQILLEETFWGNKPAKPAPLFDAEYILQDKIGDDSIGLGNVYPSEIDFVWGDEPEEGEIIEENAKHPPKDDGTGRGDT</sequence>
<feature type="region of interest" description="Disordered" evidence="1">
    <location>
        <begin position="75"/>
        <end position="96"/>
    </location>
</feature>
<comment type="caution">
    <text evidence="2">The sequence shown here is derived from an EMBL/GenBank/DDBJ whole genome shotgun (WGS) entry which is preliminary data.</text>
</comment>
<protein>
    <submittedName>
        <fullName evidence="2">Uncharacterized protein</fullName>
    </submittedName>
</protein>
<gene>
    <name evidence="2" type="ORF">TWF730_011201</name>
</gene>
<feature type="compositionally biased region" description="Basic and acidic residues" evidence="1">
    <location>
        <begin position="796"/>
        <end position="812"/>
    </location>
</feature>
<proteinExistence type="predicted"/>
<feature type="region of interest" description="Disordered" evidence="1">
    <location>
        <begin position="787"/>
        <end position="812"/>
    </location>
</feature>
<dbReference type="EMBL" id="JAVHNS010000009">
    <property type="protein sequence ID" value="KAK6343610.1"/>
    <property type="molecule type" value="Genomic_DNA"/>
</dbReference>
<accession>A0AAV9UKL2</accession>
<feature type="compositionally biased region" description="Basic and acidic residues" evidence="1">
    <location>
        <begin position="669"/>
        <end position="687"/>
    </location>
</feature>
<dbReference type="Proteomes" id="UP001373714">
    <property type="component" value="Unassembled WGS sequence"/>
</dbReference>
<dbReference type="AlphaFoldDB" id="A0AAV9UKL2"/>
<evidence type="ECO:0000313" key="2">
    <source>
        <dbReference type="EMBL" id="KAK6343610.1"/>
    </source>
</evidence>
<feature type="compositionally biased region" description="Acidic residues" evidence="1">
    <location>
        <begin position="75"/>
        <end position="90"/>
    </location>
</feature>
<evidence type="ECO:0000256" key="1">
    <source>
        <dbReference type="SAM" id="MobiDB-lite"/>
    </source>
</evidence>
<organism evidence="2 3">
    <name type="scientific">Orbilia blumenaviensis</name>
    <dbReference type="NCBI Taxonomy" id="1796055"/>
    <lineage>
        <taxon>Eukaryota</taxon>
        <taxon>Fungi</taxon>
        <taxon>Dikarya</taxon>
        <taxon>Ascomycota</taxon>
        <taxon>Pezizomycotina</taxon>
        <taxon>Orbiliomycetes</taxon>
        <taxon>Orbiliales</taxon>
        <taxon>Orbiliaceae</taxon>
        <taxon>Orbilia</taxon>
    </lineage>
</organism>